<comment type="caution">
    <text evidence="2">The sequence shown here is derived from an EMBL/GenBank/DDBJ whole genome shotgun (WGS) entry which is preliminary data.</text>
</comment>
<reference evidence="2" key="1">
    <citation type="journal article" date="2021" name="Front. Microbiol.">
        <title>Comprehensive Comparative Genomics and Phenotyping of Methylobacterium Species.</title>
        <authorList>
            <person name="Alessa O."/>
            <person name="Ogura Y."/>
            <person name="Fujitani Y."/>
            <person name="Takami H."/>
            <person name="Hayashi T."/>
            <person name="Sahin N."/>
            <person name="Tani A."/>
        </authorList>
    </citation>
    <scope>NUCLEOTIDE SEQUENCE</scope>
    <source>
        <strain evidence="2">DSM 17168</strain>
    </source>
</reference>
<evidence type="ECO:0000313" key="3">
    <source>
        <dbReference type="Proteomes" id="UP001055153"/>
    </source>
</evidence>
<feature type="transmembrane region" description="Helical" evidence="1">
    <location>
        <begin position="135"/>
        <end position="153"/>
    </location>
</feature>
<accession>A0ABQ4SGX5</accession>
<keyword evidence="1" id="KW-0812">Transmembrane</keyword>
<proteinExistence type="predicted"/>
<keyword evidence="1" id="KW-0472">Membrane</keyword>
<reference evidence="2" key="2">
    <citation type="submission" date="2021-08" db="EMBL/GenBank/DDBJ databases">
        <authorList>
            <person name="Tani A."/>
            <person name="Ola A."/>
            <person name="Ogura Y."/>
            <person name="Katsura K."/>
            <person name="Hayashi T."/>
        </authorList>
    </citation>
    <scope>NUCLEOTIDE SEQUENCE</scope>
    <source>
        <strain evidence="2">DSM 17168</strain>
    </source>
</reference>
<feature type="transmembrane region" description="Helical" evidence="1">
    <location>
        <begin position="30"/>
        <end position="54"/>
    </location>
</feature>
<evidence type="ECO:0000313" key="2">
    <source>
        <dbReference type="EMBL" id="GJE01576.1"/>
    </source>
</evidence>
<feature type="transmembrane region" description="Helical" evidence="1">
    <location>
        <begin position="66"/>
        <end position="85"/>
    </location>
</feature>
<protein>
    <recommendedName>
        <fullName evidence="4">DUF2214 domain-containing protein</fullName>
    </recommendedName>
</protein>
<dbReference type="Proteomes" id="UP001055153">
    <property type="component" value="Unassembled WGS sequence"/>
</dbReference>
<feature type="transmembrane region" description="Helical" evidence="1">
    <location>
        <begin position="97"/>
        <end position="115"/>
    </location>
</feature>
<keyword evidence="1" id="KW-1133">Transmembrane helix</keyword>
<dbReference type="EMBL" id="BPQQ01000040">
    <property type="protein sequence ID" value="GJE01576.1"/>
    <property type="molecule type" value="Genomic_DNA"/>
</dbReference>
<gene>
    <name evidence="2" type="ORF">GMJLKIPL_3510</name>
</gene>
<sequence length="154" mass="15986">MIGEAAAWLQATALAQTLRASAWLYPLVNLTHLLGIALLFGAIAALDLRLLGLWRGVPLEALARPLVPVAGAGLGLALATGPLLLTVQAVDYAANPLLYAKFAAIGVGLVNIALLHRRAAWRAEAAGPRLRAAGLVSLASWLGAIAAGRLIAYW</sequence>
<keyword evidence="3" id="KW-1185">Reference proteome</keyword>
<name>A0ABQ4SGX5_9HYPH</name>
<evidence type="ECO:0008006" key="4">
    <source>
        <dbReference type="Google" id="ProtNLM"/>
    </source>
</evidence>
<evidence type="ECO:0000256" key="1">
    <source>
        <dbReference type="SAM" id="Phobius"/>
    </source>
</evidence>
<dbReference type="RefSeq" id="WP_238236569.1">
    <property type="nucleotide sequence ID" value="NZ_BPQQ01000040.1"/>
</dbReference>
<organism evidence="2 3">
    <name type="scientific">Methylobacterium isbiliense</name>
    <dbReference type="NCBI Taxonomy" id="315478"/>
    <lineage>
        <taxon>Bacteria</taxon>
        <taxon>Pseudomonadati</taxon>
        <taxon>Pseudomonadota</taxon>
        <taxon>Alphaproteobacteria</taxon>
        <taxon>Hyphomicrobiales</taxon>
        <taxon>Methylobacteriaceae</taxon>
        <taxon>Methylobacterium</taxon>
    </lineage>
</organism>